<gene>
    <name evidence="4" type="ORF">GBK04_10325</name>
</gene>
<dbReference type="GO" id="GO:0005975">
    <property type="term" value="P:carbohydrate metabolic process"/>
    <property type="evidence" value="ECO:0007669"/>
    <property type="project" value="InterPro"/>
</dbReference>
<sequence length="322" mass="36123">MKKKIAVALLCLSFIPRDDFPSTQITNGLITATLHLPDAQKGYYRGTRFDWSGVMPSLQYKGHQYFGLWNPAPYDPKLHDAITGPVEEFTAVGLEEAEVGKEFVKIGVGSLVKPDDKPYSFARNYEIKNPGTWTVKPGKDRVEYTHILKDAAGYAYEYRKAVQLVKGKPELVLEHSLKNIGTKTMEFSTYNHNFFVIDGEPTGPNIRTTFPYEVSAEGKGFGTIAEAKNKSITYNRILAKGENVFTAGVQGIAATPQNYDFTIRNLKSGAGVHIQGDRPLEKLVYWSNPNTSCPEPYIRLSAQPGETIRWNIRYEFEVDNQP</sequence>
<comment type="caution">
    <text evidence="4">The sequence shown here is derived from an EMBL/GenBank/DDBJ whole genome shotgun (WGS) entry which is preliminary data.</text>
</comment>
<keyword evidence="5" id="KW-1185">Reference proteome</keyword>
<dbReference type="InterPro" id="IPR011013">
    <property type="entry name" value="Gal_mutarotase_sf_dom"/>
</dbReference>
<evidence type="ECO:0000313" key="5">
    <source>
        <dbReference type="Proteomes" id="UP000479293"/>
    </source>
</evidence>
<dbReference type="GO" id="GO:0030246">
    <property type="term" value="F:carbohydrate binding"/>
    <property type="evidence" value="ECO:0007669"/>
    <property type="project" value="InterPro"/>
</dbReference>
<protein>
    <submittedName>
        <fullName evidence="4">Uncharacterized protein</fullName>
    </submittedName>
</protein>
<accession>A0A7C9BC03</accession>
<name>A0A7C9BC03_9BACT</name>
<comment type="subunit">
    <text evidence="2">Monomer.</text>
</comment>
<dbReference type="EMBL" id="WHLY01000002">
    <property type="protein sequence ID" value="MPR33756.1"/>
    <property type="molecule type" value="Genomic_DNA"/>
</dbReference>
<evidence type="ECO:0000256" key="3">
    <source>
        <dbReference type="ARBA" id="ARBA00022837"/>
    </source>
</evidence>
<dbReference type="Proteomes" id="UP000479293">
    <property type="component" value="Unassembled WGS sequence"/>
</dbReference>
<evidence type="ECO:0000313" key="4">
    <source>
        <dbReference type="EMBL" id="MPR33756.1"/>
    </source>
</evidence>
<evidence type="ECO:0000256" key="2">
    <source>
        <dbReference type="ARBA" id="ARBA00011245"/>
    </source>
</evidence>
<reference evidence="4 5" key="1">
    <citation type="submission" date="2019-10" db="EMBL/GenBank/DDBJ databases">
        <title>Draft Genome Sequence of Cytophagaceae sp. SJW1-29.</title>
        <authorList>
            <person name="Choi A."/>
        </authorList>
    </citation>
    <scope>NUCLEOTIDE SEQUENCE [LARGE SCALE GENOMIC DNA]</scope>
    <source>
        <strain evidence="4 5">SJW1-29</strain>
    </source>
</reference>
<evidence type="ECO:0000256" key="1">
    <source>
        <dbReference type="ARBA" id="ARBA00001913"/>
    </source>
</evidence>
<comment type="cofactor">
    <cofactor evidence="1">
        <name>Ca(2+)</name>
        <dbReference type="ChEBI" id="CHEBI:29108"/>
    </cofactor>
</comment>
<dbReference type="GO" id="GO:0003824">
    <property type="term" value="F:catalytic activity"/>
    <property type="evidence" value="ECO:0007669"/>
    <property type="project" value="InterPro"/>
</dbReference>
<dbReference type="RefSeq" id="WP_152759396.1">
    <property type="nucleotide sequence ID" value="NZ_WHLY01000002.1"/>
</dbReference>
<dbReference type="Gene3D" id="2.70.98.10">
    <property type="match status" value="1"/>
</dbReference>
<organism evidence="4 5">
    <name type="scientific">Salmonirosea aquatica</name>
    <dbReference type="NCBI Taxonomy" id="2654236"/>
    <lineage>
        <taxon>Bacteria</taxon>
        <taxon>Pseudomonadati</taxon>
        <taxon>Bacteroidota</taxon>
        <taxon>Cytophagia</taxon>
        <taxon>Cytophagales</taxon>
        <taxon>Spirosomataceae</taxon>
        <taxon>Salmonirosea</taxon>
    </lineage>
</organism>
<proteinExistence type="predicted"/>
<keyword evidence="3" id="KW-0106">Calcium</keyword>
<dbReference type="AlphaFoldDB" id="A0A7C9BC03"/>
<dbReference type="InterPro" id="IPR014718">
    <property type="entry name" value="GH-type_carb-bd"/>
</dbReference>
<dbReference type="SUPFAM" id="SSF74650">
    <property type="entry name" value="Galactose mutarotase-like"/>
    <property type="match status" value="1"/>
</dbReference>